<feature type="chain" id="PRO_5043407037" description="Phosphatidate phosphatase APP1 catalytic domain-containing protein" evidence="1">
    <location>
        <begin position="18"/>
        <end position="536"/>
    </location>
</feature>
<dbReference type="EMBL" id="JAVRRD010000003">
    <property type="protein sequence ID" value="KAK5061114.1"/>
    <property type="molecule type" value="Genomic_DNA"/>
</dbReference>
<dbReference type="AlphaFoldDB" id="A0AAV9NPB0"/>
<protein>
    <recommendedName>
        <fullName evidence="2">Phosphatidate phosphatase APP1 catalytic domain-containing protein</fullName>
    </recommendedName>
</protein>
<name>A0AAV9NPB0_9EURO</name>
<dbReference type="Proteomes" id="UP001358417">
    <property type="component" value="Unassembled WGS sequence"/>
</dbReference>
<keyword evidence="1" id="KW-0732">Signal</keyword>
<feature type="signal peptide" evidence="1">
    <location>
        <begin position="1"/>
        <end position="17"/>
    </location>
</feature>
<accession>A0AAV9NPB0</accession>
<dbReference type="InterPro" id="IPR052935">
    <property type="entry name" value="Mg2+_PAP"/>
</dbReference>
<proteinExistence type="predicted"/>
<comment type="caution">
    <text evidence="3">The sequence shown here is derived from an EMBL/GenBank/DDBJ whole genome shotgun (WGS) entry which is preliminary data.</text>
</comment>
<organism evidence="3 4">
    <name type="scientific">Exophiala bonariae</name>
    <dbReference type="NCBI Taxonomy" id="1690606"/>
    <lineage>
        <taxon>Eukaryota</taxon>
        <taxon>Fungi</taxon>
        <taxon>Dikarya</taxon>
        <taxon>Ascomycota</taxon>
        <taxon>Pezizomycotina</taxon>
        <taxon>Eurotiomycetes</taxon>
        <taxon>Chaetothyriomycetidae</taxon>
        <taxon>Chaetothyriales</taxon>
        <taxon>Herpotrichiellaceae</taxon>
        <taxon>Exophiala</taxon>
    </lineage>
</organism>
<evidence type="ECO:0000259" key="2">
    <source>
        <dbReference type="Pfam" id="PF09949"/>
    </source>
</evidence>
<dbReference type="GeneID" id="89975821"/>
<dbReference type="PANTHER" id="PTHR28208">
    <property type="entry name" value="PHOSPHATIDATE PHOSPHATASE APP1"/>
    <property type="match status" value="1"/>
</dbReference>
<dbReference type="PANTHER" id="PTHR28208:SF2">
    <property type="entry name" value="PHOSPHATIDATE PHOSPHATASE APP1 CATALYTIC DOMAIN-CONTAINING PROTEIN"/>
    <property type="match status" value="1"/>
</dbReference>
<feature type="domain" description="Phosphatidate phosphatase APP1 catalytic" evidence="2">
    <location>
        <begin position="277"/>
        <end position="421"/>
    </location>
</feature>
<reference evidence="3 4" key="1">
    <citation type="submission" date="2023-08" db="EMBL/GenBank/DDBJ databases">
        <title>Black Yeasts Isolated from many extreme environments.</title>
        <authorList>
            <person name="Coleine C."/>
            <person name="Stajich J.E."/>
            <person name="Selbmann L."/>
        </authorList>
    </citation>
    <scope>NUCLEOTIDE SEQUENCE [LARGE SCALE GENOMIC DNA]</scope>
    <source>
        <strain evidence="3 4">CCFEE 5792</strain>
    </source>
</reference>
<sequence length="536" mass="57817">MALPLLLTFLLLNEAQASPTRVSPQEIALITPAPTATLAVYAHAGAKRGIVGDITSKLDSYVNSVFSELGSAIPSYVTEGILPNEVDLPTGSQVLSSAGLSSSDMDAVPTQVLNIPGYGNWTNNGWNLRVHGNVFKQPNISQDTIDDLANFFLIDTSVADLPASQQAQARNLTREIYVVQQGDVNVTVDILPGPSNGASGQPGGSGGVTPAGGENLITLPYPTTDEGDFDVFVPIDNTTLNVQAGTGDVPPQRLNVYAQGTDTGNATSYLVSDQGLTVISDIDDILRITKIYDPKEGLLNSFARPFTPWMNMPDIYRNWSVSLPSMHFHYLTTTPEQITRNYMEFIYNTYPGGSFDTRPLNFSDLSATLSIRKFLLDKIFLTFPNRKFILVADTSNSDVMRDYPAMATDFPNQVQCIFLRNTSSTDPTDRFPYDTKGFKNLNQQSYMFFNVPDDLTGLDISNGQCYNASVKQNLTFGYQGLPFGIDDQGDGQSGNSSGSGSGSGNAAPRLLGAGSGWMNTIGLSALVFGVLMFNGL</sequence>
<evidence type="ECO:0000256" key="1">
    <source>
        <dbReference type="SAM" id="SignalP"/>
    </source>
</evidence>
<dbReference type="InterPro" id="IPR019236">
    <property type="entry name" value="APP1_cat"/>
</dbReference>
<dbReference type="GO" id="GO:0030479">
    <property type="term" value="C:actin cortical patch"/>
    <property type="evidence" value="ECO:0007669"/>
    <property type="project" value="TreeGrafter"/>
</dbReference>
<dbReference type="Pfam" id="PF09949">
    <property type="entry name" value="APP1_cat"/>
    <property type="match status" value="1"/>
</dbReference>
<keyword evidence="4" id="KW-1185">Reference proteome</keyword>
<evidence type="ECO:0000313" key="4">
    <source>
        <dbReference type="Proteomes" id="UP001358417"/>
    </source>
</evidence>
<dbReference type="RefSeq" id="XP_064710211.1">
    <property type="nucleotide sequence ID" value="XM_064851208.1"/>
</dbReference>
<dbReference type="GO" id="GO:0008195">
    <property type="term" value="F:phosphatidate phosphatase activity"/>
    <property type="evidence" value="ECO:0007669"/>
    <property type="project" value="InterPro"/>
</dbReference>
<gene>
    <name evidence="3" type="ORF">LTR84_007656</name>
</gene>
<evidence type="ECO:0000313" key="3">
    <source>
        <dbReference type="EMBL" id="KAK5061114.1"/>
    </source>
</evidence>